<accession>A0A6I2UII1</accession>
<evidence type="ECO:0000313" key="5">
    <source>
        <dbReference type="Proteomes" id="UP000433181"/>
    </source>
</evidence>
<evidence type="ECO:0000259" key="3">
    <source>
        <dbReference type="PROSITE" id="PS50110"/>
    </source>
</evidence>
<evidence type="ECO:0000256" key="1">
    <source>
        <dbReference type="ARBA" id="ARBA00022553"/>
    </source>
</evidence>
<dbReference type="AlphaFoldDB" id="A0A6I2UII1"/>
<reference evidence="4 5" key="1">
    <citation type="submission" date="2019-08" db="EMBL/GenBank/DDBJ databases">
        <title>In-depth cultivation of the pig gut microbiome towards novel bacterial diversity and tailored functional studies.</title>
        <authorList>
            <person name="Wylensek D."/>
            <person name="Hitch T.C.A."/>
            <person name="Clavel T."/>
        </authorList>
    </citation>
    <scope>NUCLEOTIDE SEQUENCE [LARGE SCALE GENOMIC DNA]</scope>
    <source>
        <strain evidence="4 5">WCA-693-APC-5D-A</strain>
    </source>
</reference>
<sequence>MGTRILSSVRNNGKGIMDMKKILVVDDSAINLKMADKVLKENEAYKPVLVPSGERAFKFLEKNRPDLILLDIMMPEMDGFEVLERLRADQAAKDIPVVFLTADEEPETRERAEAAGVQDIVMKPFKKEELLSVVAKYC</sequence>
<dbReference type="SMART" id="SM00448">
    <property type="entry name" value="REC"/>
    <property type="match status" value="1"/>
</dbReference>
<dbReference type="PANTHER" id="PTHR44591">
    <property type="entry name" value="STRESS RESPONSE REGULATOR PROTEIN 1"/>
    <property type="match status" value="1"/>
</dbReference>
<name>A0A6I2UII1_9FIRM</name>
<dbReference type="PANTHER" id="PTHR44591:SF3">
    <property type="entry name" value="RESPONSE REGULATORY DOMAIN-CONTAINING PROTEIN"/>
    <property type="match status" value="1"/>
</dbReference>
<dbReference type="InterPro" id="IPR001789">
    <property type="entry name" value="Sig_transdc_resp-reg_receiver"/>
</dbReference>
<keyword evidence="5" id="KW-1185">Reference proteome</keyword>
<dbReference type="PROSITE" id="PS50110">
    <property type="entry name" value="RESPONSE_REGULATORY"/>
    <property type="match status" value="1"/>
</dbReference>
<feature type="domain" description="Response regulatory" evidence="3">
    <location>
        <begin position="21"/>
        <end position="138"/>
    </location>
</feature>
<organism evidence="4 5">
    <name type="scientific">Anaerovibrio slackiae</name>
    <dbReference type="NCBI Taxonomy" id="2652309"/>
    <lineage>
        <taxon>Bacteria</taxon>
        <taxon>Bacillati</taxon>
        <taxon>Bacillota</taxon>
        <taxon>Negativicutes</taxon>
        <taxon>Selenomonadales</taxon>
        <taxon>Selenomonadaceae</taxon>
        <taxon>Anaerovibrio</taxon>
    </lineage>
</organism>
<dbReference type="Gene3D" id="3.40.50.2300">
    <property type="match status" value="1"/>
</dbReference>
<keyword evidence="1 2" id="KW-0597">Phosphoprotein</keyword>
<dbReference type="InterPro" id="IPR050595">
    <property type="entry name" value="Bact_response_regulator"/>
</dbReference>
<gene>
    <name evidence="4" type="ORF">FYJ84_10290</name>
</gene>
<protein>
    <submittedName>
        <fullName evidence="4">Response regulator</fullName>
    </submittedName>
</protein>
<feature type="modified residue" description="4-aspartylphosphate" evidence="2">
    <location>
        <position position="71"/>
    </location>
</feature>
<dbReference type="SUPFAM" id="SSF52172">
    <property type="entry name" value="CheY-like"/>
    <property type="match status" value="1"/>
</dbReference>
<dbReference type="Proteomes" id="UP000433181">
    <property type="component" value="Unassembled WGS sequence"/>
</dbReference>
<dbReference type="Pfam" id="PF00072">
    <property type="entry name" value="Response_reg"/>
    <property type="match status" value="1"/>
</dbReference>
<evidence type="ECO:0000256" key="2">
    <source>
        <dbReference type="PROSITE-ProRule" id="PRU00169"/>
    </source>
</evidence>
<proteinExistence type="predicted"/>
<evidence type="ECO:0000313" key="4">
    <source>
        <dbReference type="EMBL" id="MSU09374.1"/>
    </source>
</evidence>
<dbReference type="InterPro" id="IPR011006">
    <property type="entry name" value="CheY-like_superfamily"/>
</dbReference>
<dbReference type="EMBL" id="VUNR01000022">
    <property type="protein sequence ID" value="MSU09374.1"/>
    <property type="molecule type" value="Genomic_DNA"/>
</dbReference>
<dbReference type="GO" id="GO:0000160">
    <property type="term" value="P:phosphorelay signal transduction system"/>
    <property type="evidence" value="ECO:0007669"/>
    <property type="project" value="InterPro"/>
</dbReference>
<comment type="caution">
    <text evidence="4">The sequence shown here is derived from an EMBL/GenBank/DDBJ whole genome shotgun (WGS) entry which is preliminary data.</text>
</comment>